<gene>
    <name evidence="10" type="ORF">GcC1_218032</name>
</gene>
<name>A0A420H8L4_9PEZI</name>
<keyword evidence="3" id="KW-0963">Cytoplasm</keyword>
<evidence type="ECO:0000256" key="1">
    <source>
        <dbReference type="ARBA" id="ARBA00004496"/>
    </source>
</evidence>
<dbReference type="PROSITE" id="PS00383">
    <property type="entry name" value="TYR_PHOSPHATASE_1"/>
    <property type="match status" value="1"/>
</dbReference>
<dbReference type="GO" id="GO:0052840">
    <property type="term" value="F:inositol diphosphate tetrakisphosphate diphosphatase activity"/>
    <property type="evidence" value="ECO:0007669"/>
    <property type="project" value="TreeGrafter"/>
</dbReference>
<dbReference type="InterPro" id="IPR020422">
    <property type="entry name" value="TYR_PHOSPHATASE_DUAL_dom"/>
</dbReference>
<protein>
    <recommendedName>
        <fullName evidence="2">diphosphoinositol-polyphosphate diphosphatase</fullName>
        <ecNumber evidence="2">3.6.1.52</ecNumber>
    </recommendedName>
</protein>
<feature type="domain" description="Tyrosine-protein phosphatase" evidence="9">
    <location>
        <begin position="120"/>
        <end position="271"/>
    </location>
</feature>
<dbReference type="Pfam" id="PF03162">
    <property type="entry name" value="Y_phosphatase2"/>
    <property type="match status" value="1"/>
</dbReference>
<dbReference type="InterPro" id="IPR016130">
    <property type="entry name" value="Tyr_Pase_AS"/>
</dbReference>
<dbReference type="PANTHER" id="PTHR31126:SF48">
    <property type="entry name" value="INOSITOL PHOSPHATASE SIW14"/>
    <property type="match status" value="1"/>
</dbReference>
<dbReference type="GO" id="GO:0005737">
    <property type="term" value="C:cytoplasm"/>
    <property type="evidence" value="ECO:0007669"/>
    <property type="project" value="UniProtKB-SubCell"/>
</dbReference>
<evidence type="ECO:0000256" key="6">
    <source>
        <dbReference type="ARBA" id="ARBA00047342"/>
    </source>
</evidence>
<evidence type="ECO:0000256" key="5">
    <source>
        <dbReference type="ARBA" id="ARBA00044949"/>
    </source>
</evidence>
<organism evidence="10 11">
    <name type="scientific">Golovinomyces cichoracearum</name>
    <dbReference type="NCBI Taxonomy" id="62708"/>
    <lineage>
        <taxon>Eukaryota</taxon>
        <taxon>Fungi</taxon>
        <taxon>Dikarya</taxon>
        <taxon>Ascomycota</taxon>
        <taxon>Pezizomycotina</taxon>
        <taxon>Leotiomycetes</taxon>
        <taxon>Erysiphales</taxon>
        <taxon>Erysiphaceae</taxon>
        <taxon>Golovinomyces</taxon>
    </lineage>
</organism>
<evidence type="ECO:0000256" key="4">
    <source>
        <dbReference type="ARBA" id="ARBA00022801"/>
    </source>
</evidence>
<dbReference type="SUPFAM" id="SSF52799">
    <property type="entry name" value="(Phosphotyrosine protein) phosphatases II"/>
    <property type="match status" value="1"/>
</dbReference>
<dbReference type="InterPro" id="IPR029021">
    <property type="entry name" value="Prot-tyrosine_phosphatase-like"/>
</dbReference>
<proteinExistence type="inferred from homology"/>
<comment type="subcellular location">
    <subcellularLocation>
        <location evidence="1">Cytoplasm</location>
    </subcellularLocation>
</comment>
<comment type="caution">
    <text evidence="10">The sequence shown here is derived from an EMBL/GenBank/DDBJ whole genome shotgun (WGS) entry which is preliminary data.</text>
</comment>
<dbReference type="InterPro" id="IPR004861">
    <property type="entry name" value="Siw14-like"/>
</dbReference>
<comment type="catalytic activity">
    <reaction evidence="7">
        <text>1,5-bis(diphospho)-1D-myo-inositol 2,3,4,6-tetrakisphosphate + H2O = 1-diphospho-1D-myo-inositol 2,3,4,5,6-pentakisphosphate + phosphate + 2 H(+)</text>
        <dbReference type="Rhea" id="RHEA:79699"/>
        <dbReference type="ChEBI" id="CHEBI:15377"/>
        <dbReference type="ChEBI" id="CHEBI:15378"/>
        <dbReference type="ChEBI" id="CHEBI:43474"/>
        <dbReference type="ChEBI" id="CHEBI:74946"/>
        <dbReference type="ChEBI" id="CHEBI:77983"/>
        <dbReference type="EC" id="3.6.1.52"/>
    </reaction>
    <physiologicalReaction direction="left-to-right" evidence="7">
        <dbReference type="Rhea" id="RHEA:79700"/>
    </physiologicalReaction>
</comment>
<keyword evidence="8" id="KW-0472">Membrane</keyword>
<evidence type="ECO:0000313" key="10">
    <source>
        <dbReference type="EMBL" id="RKF53774.1"/>
    </source>
</evidence>
<evidence type="ECO:0000313" key="11">
    <source>
        <dbReference type="Proteomes" id="UP000285405"/>
    </source>
</evidence>
<dbReference type="GO" id="GO:0016791">
    <property type="term" value="F:phosphatase activity"/>
    <property type="evidence" value="ECO:0007669"/>
    <property type="project" value="TreeGrafter"/>
</dbReference>
<dbReference type="EC" id="3.6.1.52" evidence="2"/>
<dbReference type="OrthoDB" id="6375174at2759"/>
<evidence type="ECO:0000256" key="7">
    <source>
        <dbReference type="ARBA" id="ARBA00047927"/>
    </source>
</evidence>
<keyword evidence="8" id="KW-1133">Transmembrane helix</keyword>
<dbReference type="AlphaFoldDB" id="A0A420H8L4"/>
<comment type="similarity">
    <text evidence="5">Belongs to the protein-tyrosine phosphatase family. Atypical dual-specificity phosphatase Siw14-like subfamily.</text>
</comment>
<evidence type="ECO:0000256" key="2">
    <source>
        <dbReference type="ARBA" id="ARBA00012527"/>
    </source>
</evidence>
<reference evidence="10 11" key="1">
    <citation type="journal article" date="2018" name="BMC Genomics">
        <title>Comparative genome analyses reveal sequence features reflecting distinct modes of host-adaptation between dicot and monocot powdery mildew.</title>
        <authorList>
            <person name="Wu Y."/>
            <person name="Ma X."/>
            <person name="Pan Z."/>
            <person name="Kale S.D."/>
            <person name="Song Y."/>
            <person name="King H."/>
            <person name="Zhang Q."/>
            <person name="Presley C."/>
            <person name="Deng X."/>
            <person name="Wei C.I."/>
            <person name="Xiao S."/>
        </authorList>
    </citation>
    <scope>NUCLEOTIDE SEQUENCE [LARGE SCALE GENOMIC DNA]</scope>
    <source>
        <strain evidence="10">UCSC1</strain>
    </source>
</reference>
<feature type="transmembrane region" description="Helical" evidence="8">
    <location>
        <begin position="291"/>
        <end position="311"/>
    </location>
</feature>
<dbReference type="Proteomes" id="UP000285405">
    <property type="component" value="Unassembled WGS sequence"/>
</dbReference>
<evidence type="ECO:0000256" key="3">
    <source>
        <dbReference type="ARBA" id="ARBA00022490"/>
    </source>
</evidence>
<evidence type="ECO:0000256" key="8">
    <source>
        <dbReference type="SAM" id="Phobius"/>
    </source>
</evidence>
<comment type="catalytic activity">
    <reaction evidence="6">
        <text>5-diphospho-1D-myo-inositol 1,2,3,4,6-pentakisphosphate + H2O = 1D-myo-inositol hexakisphosphate + phosphate + H(+)</text>
        <dbReference type="Rhea" id="RHEA:22384"/>
        <dbReference type="ChEBI" id="CHEBI:15377"/>
        <dbReference type="ChEBI" id="CHEBI:15378"/>
        <dbReference type="ChEBI" id="CHEBI:43474"/>
        <dbReference type="ChEBI" id="CHEBI:58130"/>
        <dbReference type="ChEBI" id="CHEBI:58628"/>
        <dbReference type="EC" id="3.6.1.52"/>
    </reaction>
    <physiologicalReaction direction="left-to-right" evidence="6">
        <dbReference type="Rhea" id="RHEA:22385"/>
    </physiologicalReaction>
</comment>
<dbReference type="EMBL" id="MCBR01021829">
    <property type="protein sequence ID" value="RKF53774.1"/>
    <property type="molecule type" value="Genomic_DNA"/>
</dbReference>
<accession>A0A420H8L4</accession>
<keyword evidence="8" id="KW-0812">Transmembrane</keyword>
<dbReference type="PANTHER" id="PTHR31126">
    <property type="entry name" value="TYROSINE-PROTEIN PHOSPHATASE"/>
    <property type="match status" value="1"/>
</dbReference>
<evidence type="ECO:0000259" key="9">
    <source>
        <dbReference type="PROSITE" id="PS50054"/>
    </source>
</evidence>
<sequence length="319" mass="36416">MDRKKMEPVIRNGAKVSRRAVYENEPKVSEFQSSIVVNETGKIKTEKPSIFYAVDAKVFLAAEPCRDVKKKTPNSKEDRSIQVALQPIQQGQDEASPPSRLAVHQCIHSNTVDSKYRPTNFGVVAPGIYRSSFPISEDFQYLQSLQLKTILSLVKKDFSLEFQDFVKSNNINHIVLDMIGTKKVEISEAMMKNIISIALDQSRYPILIHCNHGRHRTGCAVAAVRYVKGWELKNTLQEYHDFAAPKARQCDINYITNLQGSTLRSALRQRSKDVPRTSLLSKFIYPKTRRMLFLSLILIVMFMTLRCSQGMNLRSKQED</sequence>
<dbReference type="Gene3D" id="3.90.190.10">
    <property type="entry name" value="Protein tyrosine phosphatase superfamily"/>
    <property type="match status" value="1"/>
</dbReference>
<dbReference type="FunFam" id="3.90.190.10:FF:000035">
    <property type="entry name" value="Tyrosine phosphatase, putative"/>
    <property type="match status" value="1"/>
</dbReference>
<dbReference type="PROSITE" id="PS50054">
    <property type="entry name" value="TYR_PHOSPHATASE_DUAL"/>
    <property type="match status" value="1"/>
</dbReference>
<keyword evidence="4" id="KW-0378">Hydrolase</keyword>